<dbReference type="PANTHER" id="PTHR43201">
    <property type="entry name" value="ACYL-COA SYNTHETASE"/>
    <property type="match status" value="1"/>
</dbReference>
<dbReference type="InterPro" id="IPR025110">
    <property type="entry name" value="AMP-bd_C"/>
</dbReference>
<dbReference type="InterPro" id="IPR000873">
    <property type="entry name" value="AMP-dep_synth/lig_dom"/>
</dbReference>
<comment type="similarity">
    <text evidence="1">Belongs to the ATP-dependent AMP-binding enzyme family.</text>
</comment>
<dbReference type="OrthoDB" id="9803968at2"/>
<name>A0A0B9AJM4_BRELN</name>
<keyword evidence="2 5" id="KW-0436">Ligase</keyword>
<dbReference type="Pfam" id="PF13193">
    <property type="entry name" value="AMP-binding_C"/>
    <property type="match status" value="1"/>
</dbReference>
<dbReference type="InterPro" id="IPR020845">
    <property type="entry name" value="AMP-binding_CS"/>
</dbReference>
<keyword evidence="6" id="KW-1185">Reference proteome</keyword>
<dbReference type="RefSeq" id="WP_039211683.1">
    <property type="nucleotide sequence ID" value="NZ_JTJZ01000022.1"/>
</dbReference>
<organism evidence="5 6">
    <name type="scientific">Brevibacterium linens</name>
    <dbReference type="NCBI Taxonomy" id="1703"/>
    <lineage>
        <taxon>Bacteria</taxon>
        <taxon>Bacillati</taxon>
        <taxon>Actinomycetota</taxon>
        <taxon>Actinomycetes</taxon>
        <taxon>Micrococcales</taxon>
        <taxon>Brevibacteriaceae</taxon>
        <taxon>Brevibacterium</taxon>
    </lineage>
</organism>
<proteinExistence type="inferred from homology"/>
<protein>
    <submittedName>
        <fullName evidence="5">Long-chain-fatty-acid--CoA ligase</fullName>
        <ecNumber evidence="5">6.2.1.3</ecNumber>
    </submittedName>
</protein>
<dbReference type="GO" id="GO:0004467">
    <property type="term" value="F:long-chain fatty acid-CoA ligase activity"/>
    <property type="evidence" value="ECO:0007669"/>
    <property type="project" value="UniProtKB-EC"/>
</dbReference>
<dbReference type="Gene3D" id="3.40.50.12780">
    <property type="entry name" value="N-terminal domain of ligase-like"/>
    <property type="match status" value="1"/>
</dbReference>
<reference evidence="5 6" key="1">
    <citation type="submission" date="2014-11" db="EMBL/GenBank/DDBJ databases">
        <title>Draft Genome Sequence of Brevibacterium linens AE038-8.</title>
        <authorList>
            <person name="Maizel D."/>
            <person name="Utturkar S.M."/>
            <person name="Brown S.D."/>
            <person name="Ferrero M."/>
            <person name="Rosen B.P."/>
        </authorList>
    </citation>
    <scope>NUCLEOTIDE SEQUENCE [LARGE SCALE GENOMIC DNA]</scope>
    <source>
        <strain evidence="5 6">AE038-8</strain>
    </source>
</reference>
<evidence type="ECO:0000256" key="2">
    <source>
        <dbReference type="ARBA" id="ARBA00022598"/>
    </source>
</evidence>
<gene>
    <name evidence="5" type="ORF">AE0388_3011</name>
</gene>
<dbReference type="SUPFAM" id="SSF56801">
    <property type="entry name" value="Acetyl-CoA synthetase-like"/>
    <property type="match status" value="1"/>
</dbReference>
<dbReference type="EC" id="6.2.1.3" evidence="5"/>
<evidence type="ECO:0000256" key="1">
    <source>
        <dbReference type="ARBA" id="ARBA00006432"/>
    </source>
</evidence>
<dbReference type="EMBL" id="JTJZ01000022">
    <property type="protein sequence ID" value="KHS50939.1"/>
    <property type="molecule type" value="Genomic_DNA"/>
</dbReference>
<dbReference type="GO" id="GO:0031956">
    <property type="term" value="F:medium-chain fatty acid-CoA ligase activity"/>
    <property type="evidence" value="ECO:0007669"/>
    <property type="project" value="TreeGrafter"/>
</dbReference>
<evidence type="ECO:0000313" key="6">
    <source>
        <dbReference type="Proteomes" id="UP000031488"/>
    </source>
</evidence>
<comment type="caution">
    <text evidence="5">The sequence shown here is derived from an EMBL/GenBank/DDBJ whole genome shotgun (WGS) entry which is preliminary data.</text>
</comment>
<feature type="domain" description="AMP-binding enzyme C-terminal" evidence="4">
    <location>
        <begin position="473"/>
        <end position="548"/>
    </location>
</feature>
<dbReference type="PROSITE" id="PS00455">
    <property type="entry name" value="AMP_BINDING"/>
    <property type="match status" value="1"/>
</dbReference>
<dbReference type="InterPro" id="IPR045851">
    <property type="entry name" value="AMP-bd_C_sf"/>
</dbReference>
<evidence type="ECO:0000259" key="4">
    <source>
        <dbReference type="Pfam" id="PF13193"/>
    </source>
</evidence>
<dbReference type="FunFam" id="3.30.300.30:FF:000008">
    <property type="entry name" value="2,3-dihydroxybenzoate-AMP ligase"/>
    <property type="match status" value="1"/>
</dbReference>
<dbReference type="Proteomes" id="UP000031488">
    <property type="component" value="Unassembled WGS sequence"/>
</dbReference>
<accession>A0A0B9AJM4</accession>
<evidence type="ECO:0000313" key="5">
    <source>
        <dbReference type="EMBL" id="KHS50939.1"/>
    </source>
</evidence>
<evidence type="ECO:0000259" key="3">
    <source>
        <dbReference type="Pfam" id="PF00501"/>
    </source>
</evidence>
<dbReference type="AlphaFoldDB" id="A0A0B9AJM4"/>
<dbReference type="PANTHER" id="PTHR43201:SF5">
    <property type="entry name" value="MEDIUM-CHAIN ACYL-COA LIGASE ACSF2, MITOCHONDRIAL"/>
    <property type="match status" value="1"/>
</dbReference>
<dbReference type="PATRIC" id="fig|1703.6.peg.2962"/>
<dbReference type="Pfam" id="PF00501">
    <property type="entry name" value="AMP-binding"/>
    <property type="match status" value="1"/>
</dbReference>
<feature type="domain" description="AMP-dependent synthetase/ligase" evidence="3">
    <location>
        <begin position="32"/>
        <end position="422"/>
    </location>
</feature>
<sequence>MPTRFDTILTDSLIEKFTSSGDWKNQTLLDHLEHWSAQRPDAIVTRDPYGAHTYAELSSDVETCARALVDLGVEPGDVVGIQLPNWYEWLVIHLGAIKAGAVTNGLIPIYRDREIGYMAKKASVSVLFVPNRFRKFDYPDMVDRLRPNLPELQHTIVLDAPGDEAFAGRDGFEKWADFLSRGERDSASDGSRSAASAIESIDWDERRPDPNDVGLILFTSGTTGNPKGVMHTHNNVLAASLPWPDHLGLDEESVIHMASTFGHLTGYMYGVCLPLLIGGSGVFQDVWNGEEFARLVADHGIQHTSGATPFLHDLLEVAKTTQHDLSSLKHFCCMGAPIPRVMVNEARTLLPELNVFGGWGQTECGLVTMTAPGDSEEKVTSTDGRALGSMKVRVVDPLGEPVAAGVEGKVQVTGPFLFVGYLDEPEQTADAFDGEWLDTGDLAEKDEEGFIRIAGRSKDIIIRGGENIPVAYIENVLYEHPAVSQVAVVAVPHPRLQEIACAVVTLNEGHSLSMDELREFFDTKGVAKNYWPEALQCLDEFPRTPSGKIQKFKLREEVATEHVS</sequence>
<dbReference type="InterPro" id="IPR042099">
    <property type="entry name" value="ANL_N_sf"/>
</dbReference>
<dbReference type="Gene3D" id="3.30.300.30">
    <property type="match status" value="1"/>
</dbReference>